<evidence type="ECO:0000256" key="1">
    <source>
        <dbReference type="ARBA" id="ARBA00022475"/>
    </source>
</evidence>
<dbReference type="Gene3D" id="3.90.550.10">
    <property type="entry name" value="Spore Coat Polysaccharide Biosynthesis Protein SpsA, Chain A"/>
    <property type="match status" value="1"/>
</dbReference>
<dbReference type="GO" id="GO:0099621">
    <property type="term" value="F:undecaprenyl-phosphate 4-deoxy-4-formamido-L-arabinose transferase activity"/>
    <property type="evidence" value="ECO:0007669"/>
    <property type="project" value="TreeGrafter"/>
</dbReference>
<dbReference type="InterPro" id="IPR050256">
    <property type="entry name" value="Glycosyltransferase_2"/>
</dbReference>
<evidence type="ECO:0000256" key="5">
    <source>
        <dbReference type="ARBA" id="ARBA00022985"/>
    </source>
</evidence>
<dbReference type="AlphaFoldDB" id="A0A3A4R9K7"/>
<dbReference type="GO" id="GO:0005886">
    <property type="term" value="C:plasma membrane"/>
    <property type="evidence" value="ECO:0007669"/>
    <property type="project" value="TreeGrafter"/>
</dbReference>
<evidence type="ECO:0000313" key="10">
    <source>
        <dbReference type="Proteomes" id="UP000266426"/>
    </source>
</evidence>
<dbReference type="SUPFAM" id="SSF53448">
    <property type="entry name" value="Nucleotide-diphospho-sugar transferases"/>
    <property type="match status" value="1"/>
</dbReference>
<dbReference type="EMBL" id="QZJZ01000007">
    <property type="protein sequence ID" value="RJP61888.1"/>
    <property type="molecule type" value="Genomic_DNA"/>
</dbReference>
<name>A0A3A4R9K7_9BACT</name>
<dbReference type="GO" id="GO:0009103">
    <property type="term" value="P:lipopolysaccharide biosynthetic process"/>
    <property type="evidence" value="ECO:0007669"/>
    <property type="project" value="UniProtKB-KW"/>
</dbReference>
<reference evidence="9 10" key="1">
    <citation type="journal article" date="2017" name="ISME J.">
        <title>Energy and carbon metabolisms in a deep terrestrial subsurface fluid microbial community.</title>
        <authorList>
            <person name="Momper L."/>
            <person name="Jungbluth S.P."/>
            <person name="Lee M.D."/>
            <person name="Amend J.P."/>
        </authorList>
    </citation>
    <scope>NUCLEOTIDE SEQUENCE [LARGE SCALE GENOMIC DNA]</scope>
    <source>
        <strain evidence="9">SURF_26</strain>
    </source>
</reference>
<evidence type="ECO:0000259" key="8">
    <source>
        <dbReference type="Pfam" id="PF00535"/>
    </source>
</evidence>
<keyword evidence="3 9" id="KW-0808">Transferase</keyword>
<feature type="domain" description="Glycosyltransferase 2-like" evidence="8">
    <location>
        <begin position="5"/>
        <end position="130"/>
    </location>
</feature>
<dbReference type="CDD" id="cd04179">
    <property type="entry name" value="DPM_DPG-synthase_like"/>
    <property type="match status" value="1"/>
</dbReference>
<sequence length="245" mass="28172">MQSVSIVMPAYNEEGIIEKSVRDYYDEIVRKVDHAELIIVDDWSTDNTPLILKNLSKELPKLKIAKTSVNSGHGAALRLGLELAKNEFVFHTDSDYQHDPREFWKLYPFIDQHDIVTGYRAERHDPPHRKFITAMVRLSGRMLFHVALKDMNCPFRIYRKSTLDTLLKVVDKKAFAPSIMLCLAASFYGVRMKEVAVTHYPRSTGRTSIAGFRLTSICLRCFKDLLILRKNLAGNTITVREKAQR</sequence>
<evidence type="ECO:0000256" key="7">
    <source>
        <dbReference type="ARBA" id="ARBA00023136"/>
    </source>
</evidence>
<dbReference type="Pfam" id="PF00535">
    <property type="entry name" value="Glycos_transf_2"/>
    <property type="match status" value="1"/>
</dbReference>
<evidence type="ECO:0000256" key="6">
    <source>
        <dbReference type="ARBA" id="ARBA00022989"/>
    </source>
</evidence>
<evidence type="ECO:0000256" key="2">
    <source>
        <dbReference type="ARBA" id="ARBA00022676"/>
    </source>
</evidence>
<keyword evidence="1" id="KW-1003">Cell membrane</keyword>
<dbReference type="InterPro" id="IPR001173">
    <property type="entry name" value="Glyco_trans_2-like"/>
</dbReference>
<keyword evidence="2" id="KW-0328">Glycosyltransferase</keyword>
<keyword evidence="6" id="KW-1133">Transmembrane helix</keyword>
<keyword evidence="7" id="KW-0472">Membrane</keyword>
<dbReference type="InterPro" id="IPR029044">
    <property type="entry name" value="Nucleotide-diphossugar_trans"/>
</dbReference>
<proteinExistence type="predicted"/>
<gene>
    <name evidence="9" type="ORF">C4541_00895</name>
</gene>
<organism evidence="9 10">
    <name type="scientific">Candidatus Auribacter fodinae</name>
    <dbReference type="NCBI Taxonomy" id="2093366"/>
    <lineage>
        <taxon>Bacteria</taxon>
        <taxon>Pseudomonadati</taxon>
        <taxon>Candidatus Auribacterota</taxon>
        <taxon>Candidatus Auribacteria</taxon>
        <taxon>Candidatus Auribacterales</taxon>
        <taxon>Candidatus Auribacteraceae</taxon>
        <taxon>Candidatus Auribacter</taxon>
    </lineage>
</organism>
<keyword evidence="4" id="KW-0812">Transmembrane</keyword>
<evidence type="ECO:0000256" key="4">
    <source>
        <dbReference type="ARBA" id="ARBA00022692"/>
    </source>
</evidence>
<dbReference type="Proteomes" id="UP000266426">
    <property type="component" value="Unassembled WGS sequence"/>
</dbReference>
<comment type="caution">
    <text evidence="9">The sequence shown here is derived from an EMBL/GenBank/DDBJ whole genome shotgun (WGS) entry which is preliminary data.</text>
</comment>
<evidence type="ECO:0000256" key="3">
    <source>
        <dbReference type="ARBA" id="ARBA00022679"/>
    </source>
</evidence>
<accession>A0A3A4R9K7</accession>
<evidence type="ECO:0000313" key="9">
    <source>
        <dbReference type="EMBL" id="RJP61888.1"/>
    </source>
</evidence>
<keyword evidence="5" id="KW-0448">Lipopolysaccharide biosynthesis</keyword>
<dbReference type="PANTHER" id="PTHR48090">
    <property type="entry name" value="UNDECAPRENYL-PHOSPHATE 4-DEOXY-4-FORMAMIDO-L-ARABINOSE TRANSFERASE-RELATED"/>
    <property type="match status" value="1"/>
</dbReference>
<protein>
    <submittedName>
        <fullName evidence="9">Glycosyltransferase family 2 protein</fullName>
    </submittedName>
</protein>
<dbReference type="PANTHER" id="PTHR48090:SF3">
    <property type="entry name" value="UNDECAPRENYL-PHOSPHATE 4-DEOXY-4-FORMAMIDO-L-ARABINOSE TRANSFERASE"/>
    <property type="match status" value="1"/>
</dbReference>